<keyword evidence="3 9" id="KW-0347">Helicase</keyword>
<dbReference type="EC" id="5.6.2.4" evidence="7"/>
<feature type="domain" description="UvrD-like helicase ATP-binding" evidence="10">
    <location>
        <begin position="4"/>
        <end position="303"/>
    </location>
</feature>
<dbReference type="PANTHER" id="PTHR11070">
    <property type="entry name" value="UVRD / RECB / PCRA DNA HELICASE FAMILY MEMBER"/>
    <property type="match status" value="1"/>
</dbReference>
<evidence type="ECO:0000256" key="3">
    <source>
        <dbReference type="ARBA" id="ARBA00022806"/>
    </source>
</evidence>
<dbReference type="GO" id="GO:0003677">
    <property type="term" value="F:DNA binding"/>
    <property type="evidence" value="ECO:0007669"/>
    <property type="project" value="InterPro"/>
</dbReference>
<dbReference type="RefSeq" id="WP_316412833.1">
    <property type="nucleotide sequence ID" value="NZ_AP027080.1"/>
</dbReference>
<dbReference type="InterPro" id="IPR000212">
    <property type="entry name" value="DNA_helicase_UvrD/REP"/>
</dbReference>
<dbReference type="PANTHER" id="PTHR11070:SF45">
    <property type="entry name" value="DNA 3'-5' HELICASE"/>
    <property type="match status" value="1"/>
</dbReference>
<dbReference type="SUPFAM" id="SSF52540">
    <property type="entry name" value="P-loop containing nucleoside triphosphate hydrolases"/>
    <property type="match status" value="1"/>
</dbReference>
<dbReference type="Proteomes" id="UP001238179">
    <property type="component" value="Chromosome"/>
</dbReference>
<organism evidence="11 12">
    <name type="scientific">Mesoterricola silvestris</name>
    <dbReference type="NCBI Taxonomy" id="2927979"/>
    <lineage>
        <taxon>Bacteria</taxon>
        <taxon>Pseudomonadati</taxon>
        <taxon>Acidobacteriota</taxon>
        <taxon>Holophagae</taxon>
        <taxon>Holophagales</taxon>
        <taxon>Holophagaceae</taxon>
        <taxon>Mesoterricola</taxon>
    </lineage>
</organism>
<evidence type="ECO:0000256" key="8">
    <source>
        <dbReference type="ARBA" id="ARBA00048988"/>
    </source>
</evidence>
<dbReference type="InterPro" id="IPR014016">
    <property type="entry name" value="UvrD-like_ATP-bd"/>
</dbReference>
<comment type="catalytic activity">
    <reaction evidence="6">
        <text>Couples ATP hydrolysis with the unwinding of duplex DNA by translocating in the 3'-5' direction.</text>
        <dbReference type="EC" id="5.6.2.4"/>
    </reaction>
</comment>
<keyword evidence="4 9" id="KW-0067">ATP-binding</keyword>
<dbReference type="InterPro" id="IPR027417">
    <property type="entry name" value="P-loop_NTPase"/>
</dbReference>
<dbReference type="AlphaFoldDB" id="A0AA48GU88"/>
<keyword evidence="1 9" id="KW-0547">Nucleotide-binding</keyword>
<dbReference type="GO" id="GO:0016787">
    <property type="term" value="F:hydrolase activity"/>
    <property type="evidence" value="ECO:0007669"/>
    <property type="project" value="UniProtKB-UniRule"/>
</dbReference>
<evidence type="ECO:0000256" key="5">
    <source>
        <dbReference type="ARBA" id="ARBA00023235"/>
    </source>
</evidence>
<sequence>MAFRLALPQIQLVDFDPEGVLLIRGQAGSGKTTVLLERAQALLRTYPRATVLVLAFNEALSSRARRTLGAAVAEGRLEVRTLHDWAKTLARHEGVQFPPGFWADSTTRERFLGNILKRPSMNIQGTRLEAWTVSQWSDEVEWLIGQDIQSLEDYLDTPRRGRGRSGGPGREDRAKVWAVFEQYRKELSAKGKHDLHDILGLIRKASEQSQKPQPQKASFDFVLVDEVQDLDLAWLKAVASIARVGTTFSGDFAQRIYRRHFTWKAAGIELPPARSRFLAGTHRNPRAIVALAQKVLGEADPSADTGFESPSPDAMLDDGQDHVYFIQHPQVREARKRALLHAVDCWKGGRDVVIAVPFRRIADESIKVLGELGTKAGFLQRRDLADRDGAVLPLTTFHQMKGLECEDLVLLGMEDDLFPGWFLSDLQGAELEDKQAELRNLLYMIVTRPRRSLTLSMGGKVCRFL</sequence>
<evidence type="ECO:0000259" key="10">
    <source>
        <dbReference type="PROSITE" id="PS51198"/>
    </source>
</evidence>
<dbReference type="Gene3D" id="3.40.50.300">
    <property type="entry name" value="P-loop containing nucleotide triphosphate hydrolases"/>
    <property type="match status" value="2"/>
</dbReference>
<dbReference type="Pfam" id="PF00580">
    <property type="entry name" value="UvrD-helicase"/>
    <property type="match status" value="1"/>
</dbReference>
<dbReference type="GO" id="GO:0000725">
    <property type="term" value="P:recombinational repair"/>
    <property type="evidence" value="ECO:0007669"/>
    <property type="project" value="TreeGrafter"/>
</dbReference>
<dbReference type="KEGG" id="msil:METEAL_33360"/>
<accession>A0AA48GU88</accession>
<keyword evidence="2 9" id="KW-0378">Hydrolase</keyword>
<keyword evidence="12" id="KW-1185">Reference proteome</keyword>
<dbReference type="InterPro" id="IPR014017">
    <property type="entry name" value="DNA_helicase_UvrD-like_C"/>
</dbReference>
<dbReference type="GO" id="GO:0005829">
    <property type="term" value="C:cytosol"/>
    <property type="evidence" value="ECO:0007669"/>
    <property type="project" value="TreeGrafter"/>
</dbReference>
<evidence type="ECO:0000256" key="1">
    <source>
        <dbReference type="ARBA" id="ARBA00022741"/>
    </source>
</evidence>
<evidence type="ECO:0000256" key="7">
    <source>
        <dbReference type="ARBA" id="ARBA00034808"/>
    </source>
</evidence>
<dbReference type="GO" id="GO:0043138">
    <property type="term" value="F:3'-5' DNA helicase activity"/>
    <property type="evidence" value="ECO:0007669"/>
    <property type="project" value="UniProtKB-EC"/>
</dbReference>
<evidence type="ECO:0000256" key="2">
    <source>
        <dbReference type="ARBA" id="ARBA00022801"/>
    </source>
</evidence>
<keyword evidence="5" id="KW-0413">Isomerase</keyword>
<name>A0AA48GU88_9BACT</name>
<evidence type="ECO:0000256" key="6">
    <source>
        <dbReference type="ARBA" id="ARBA00034617"/>
    </source>
</evidence>
<proteinExistence type="predicted"/>
<evidence type="ECO:0000256" key="9">
    <source>
        <dbReference type="PROSITE-ProRule" id="PRU00560"/>
    </source>
</evidence>
<dbReference type="PROSITE" id="PS51198">
    <property type="entry name" value="UVRD_HELICASE_ATP_BIND"/>
    <property type="match status" value="1"/>
</dbReference>
<protein>
    <recommendedName>
        <fullName evidence="7">DNA 3'-5' helicase</fullName>
        <ecNumber evidence="7">5.6.2.4</ecNumber>
    </recommendedName>
</protein>
<gene>
    <name evidence="11" type="ORF">METEAL_33360</name>
</gene>
<evidence type="ECO:0000313" key="12">
    <source>
        <dbReference type="Proteomes" id="UP001238179"/>
    </source>
</evidence>
<dbReference type="GO" id="GO:0005524">
    <property type="term" value="F:ATP binding"/>
    <property type="evidence" value="ECO:0007669"/>
    <property type="project" value="UniProtKB-UniRule"/>
</dbReference>
<evidence type="ECO:0000313" key="11">
    <source>
        <dbReference type="EMBL" id="BDU74162.1"/>
    </source>
</evidence>
<reference evidence="12" key="1">
    <citation type="journal article" date="2023" name="Int. J. Syst. Evol. Microbiol.">
        <title>Mesoterricola silvestris gen. nov., sp. nov., Mesoterricola sediminis sp. nov., Geothrix oryzae sp. nov., Geothrix edaphica sp. nov., Geothrix rubra sp. nov., and Geothrix limicola sp. nov., six novel members of Acidobacteriota isolated from soils.</title>
        <authorList>
            <person name="Itoh H."/>
            <person name="Sugisawa Y."/>
            <person name="Mise K."/>
            <person name="Xu Z."/>
            <person name="Kuniyasu M."/>
            <person name="Ushijima N."/>
            <person name="Kawano K."/>
            <person name="Kobayashi E."/>
            <person name="Shiratori Y."/>
            <person name="Masuda Y."/>
            <person name="Senoo K."/>
        </authorList>
    </citation>
    <scope>NUCLEOTIDE SEQUENCE [LARGE SCALE GENOMIC DNA]</scope>
    <source>
        <strain evidence="12">W79</strain>
    </source>
</reference>
<dbReference type="EMBL" id="AP027080">
    <property type="protein sequence ID" value="BDU74162.1"/>
    <property type="molecule type" value="Genomic_DNA"/>
</dbReference>
<evidence type="ECO:0000256" key="4">
    <source>
        <dbReference type="ARBA" id="ARBA00022840"/>
    </source>
</evidence>
<comment type="catalytic activity">
    <reaction evidence="8">
        <text>ATP + H2O = ADP + phosphate + H(+)</text>
        <dbReference type="Rhea" id="RHEA:13065"/>
        <dbReference type="ChEBI" id="CHEBI:15377"/>
        <dbReference type="ChEBI" id="CHEBI:15378"/>
        <dbReference type="ChEBI" id="CHEBI:30616"/>
        <dbReference type="ChEBI" id="CHEBI:43474"/>
        <dbReference type="ChEBI" id="CHEBI:456216"/>
        <dbReference type="EC" id="5.6.2.4"/>
    </reaction>
</comment>
<feature type="binding site" evidence="9">
    <location>
        <begin position="25"/>
        <end position="32"/>
    </location>
    <ligand>
        <name>ATP</name>
        <dbReference type="ChEBI" id="CHEBI:30616"/>
    </ligand>
</feature>
<dbReference type="Pfam" id="PF13361">
    <property type="entry name" value="UvrD_C"/>
    <property type="match status" value="1"/>
</dbReference>